<dbReference type="InParanoid" id="G5ABS2"/>
<name>G5ABS2_PHYSP</name>
<dbReference type="Proteomes" id="UP000002640">
    <property type="component" value="Unassembled WGS sequence"/>
</dbReference>
<feature type="compositionally biased region" description="Basic and acidic residues" evidence="1">
    <location>
        <begin position="250"/>
        <end position="263"/>
    </location>
</feature>
<dbReference type="EMBL" id="JH159163">
    <property type="protein sequence ID" value="EGZ06797.1"/>
    <property type="molecule type" value="Genomic_DNA"/>
</dbReference>
<dbReference type="RefSeq" id="XP_009537561.1">
    <property type="nucleotide sequence ID" value="XM_009539266.1"/>
</dbReference>
<dbReference type="KEGG" id="psoj:PHYSODRAFT_530721"/>
<gene>
    <name evidence="2" type="ORF">PHYSODRAFT_530721</name>
</gene>
<reference evidence="2 3" key="1">
    <citation type="journal article" date="2006" name="Science">
        <title>Phytophthora genome sequences uncover evolutionary origins and mechanisms of pathogenesis.</title>
        <authorList>
            <person name="Tyler B.M."/>
            <person name="Tripathy S."/>
            <person name="Zhang X."/>
            <person name="Dehal P."/>
            <person name="Jiang R.H."/>
            <person name="Aerts A."/>
            <person name="Arredondo F.D."/>
            <person name="Baxter L."/>
            <person name="Bensasson D."/>
            <person name="Beynon J.L."/>
            <person name="Chapman J."/>
            <person name="Damasceno C.M."/>
            <person name="Dorrance A.E."/>
            <person name="Dou D."/>
            <person name="Dickerman A.W."/>
            <person name="Dubchak I.L."/>
            <person name="Garbelotto M."/>
            <person name="Gijzen M."/>
            <person name="Gordon S.G."/>
            <person name="Govers F."/>
            <person name="Grunwald N.J."/>
            <person name="Huang W."/>
            <person name="Ivors K.L."/>
            <person name="Jones R.W."/>
            <person name="Kamoun S."/>
            <person name="Krampis K."/>
            <person name="Lamour K.H."/>
            <person name="Lee M.K."/>
            <person name="McDonald W.H."/>
            <person name="Medina M."/>
            <person name="Meijer H.J."/>
            <person name="Nordberg E.K."/>
            <person name="Maclean D.J."/>
            <person name="Ospina-Giraldo M.D."/>
            <person name="Morris P.F."/>
            <person name="Phuntumart V."/>
            <person name="Putnam N.H."/>
            <person name="Rash S."/>
            <person name="Rose J.K."/>
            <person name="Sakihama Y."/>
            <person name="Salamov A.A."/>
            <person name="Savidor A."/>
            <person name="Scheuring C.F."/>
            <person name="Smith B.M."/>
            <person name="Sobral B.W."/>
            <person name="Terry A."/>
            <person name="Torto-Alalibo T.A."/>
            <person name="Win J."/>
            <person name="Xu Z."/>
            <person name="Zhang H."/>
            <person name="Grigoriev I.V."/>
            <person name="Rokhsar D.S."/>
            <person name="Boore J.L."/>
        </authorList>
    </citation>
    <scope>NUCLEOTIDE SEQUENCE [LARGE SCALE GENOMIC DNA]</scope>
    <source>
        <strain evidence="2 3">P6497</strain>
    </source>
</reference>
<sequence length="457" mass="50376">MSPYAVSANSLAFIGPAHAPTLTEFCYVRVLHVEGDSAAVRVVGPDAGEDGHELQLPVAAIDLRVVDAAEAELWPGDYVGQPVAFVQPSGPSTGQWAYGVADPITYALQVGATVTDMVLNAKELLVQQNAVIMACRRRRGELPASVQSMLTVPFIPEEIVPLIRPHDLATVQVRRQHVLDCLMGQRKKNALAIYIDPQLPRTDRSGPGAAPQRPMSSHMPDDLLSITSKATDDDIQALRNQNRMLGKRSRAPERDGASAHDDLLDYGVGYGTEDDEPSSNDDDNEPSRGARTILHPRFRGKSCNYIFERMQQRVHAPFFAVPPVCRGLLDFGFGVHGLSLMHCHPADVMTRVNAHGSTVSFTDFSERNTLRPAQTSRSRTDVSRSLRSLRKFAEHFYTQTVVNLVDDAISFIDSYQGLFDSDSVGWKLMAFWITSKFSKFRSMIVSRDVDAARSIGK</sequence>
<protein>
    <submittedName>
        <fullName evidence="2">Uncharacterized protein</fullName>
    </submittedName>
</protein>
<accession>G5ABS2</accession>
<feature type="region of interest" description="Disordered" evidence="1">
    <location>
        <begin position="240"/>
        <end position="291"/>
    </location>
</feature>
<dbReference type="AlphaFoldDB" id="G5ABS2"/>
<organism evidence="2 3">
    <name type="scientific">Phytophthora sojae (strain P6497)</name>
    <name type="common">Soybean stem and root rot agent</name>
    <name type="synonym">Phytophthora megasperma f. sp. glycines</name>
    <dbReference type="NCBI Taxonomy" id="1094619"/>
    <lineage>
        <taxon>Eukaryota</taxon>
        <taxon>Sar</taxon>
        <taxon>Stramenopiles</taxon>
        <taxon>Oomycota</taxon>
        <taxon>Peronosporomycetes</taxon>
        <taxon>Peronosporales</taxon>
        <taxon>Peronosporaceae</taxon>
        <taxon>Phytophthora</taxon>
    </lineage>
</organism>
<proteinExistence type="predicted"/>
<feature type="compositionally biased region" description="Acidic residues" evidence="1">
    <location>
        <begin position="272"/>
        <end position="284"/>
    </location>
</feature>
<evidence type="ECO:0000313" key="3">
    <source>
        <dbReference type="Proteomes" id="UP000002640"/>
    </source>
</evidence>
<dbReference type="OMA" id="GRAPPTW"/>
<dbReference type="GeneID" id="20661517"/>
<evidence type="ECO:0000256" key="1">
    <source>
        <dbReference type="SAM" id="MobiDB-lite"/>
    </source>
</evidence>
<evidence type="ECO:0000313" key="2">
    <source>
        <dbReference type="EMBL" id="EGZ06797.1"/>
    </source>
</evidence>
<keyword evidence="3" id="KW-1185">Reference proteome</keyword>
<feature type="region of interest" description="Disordered" evidence="1">
    <location>
        <begin position="194"/>
        <end position="223"/>
    </location>
</feature>